<name>A0A1T4LW68_TREPO</name>
<dbReference type="EMBL" id="FUWG01000013">
    <property type="protein sequence ID" value="SJZ58989.1"/>
    <property type="molecule type" value="Genomic_DNA"/>
</dbReference>
<dbReference type="RefSeq" id="WP_078933643.1">
    <property type="nucleotide sequence ID" value="NZ_FUWG01000013.1"/>
</dbReference>
<protein>
    <recommendedName>
        <fullName evidence="4">Penicillin-binding protein activator LpoB</fullName>
    </recommendedName>
</protein>
<organism evidence="2 3">
    <name type="scientific">Treponema porcinum</name>
    <dbReference type="NCBI Taxonomy" id="261392"/>
    <lineage>
        <taxon>Bacteria</taxon>
        <taxon>Pseudomonadati</taxon>
        <taxon>Spirochaetota</taxon>
        <taxon>Spirochaetia</taxon>
        <taxon>Spirochaetales</taxon>
        <taxon>Treponemataceae</taxon>
        <taxon>Treponema</taxon>
    </lineage>
</organism>
<evidence type="ECO:0000313" key="2">
    <source>
        <dbReference type="EMBL" id="SJZ58989.1"/>
    </source>
</evidence>
<sequence length="202" mass="21972">MAKQILTIAAVSAALIFSSCASNNVSRVSSETVTDLSGYWNDTDVRLVAGEIIDGCLASPRIALYPSQHGGKLPVVIVGSYRNKSDEHIDTEILTKKLEAALVNSGKVEFVASSAERNELRAERIDQQTNASESTAKSLGNETGADFMLQGSVKTIVDSDGKTMARSYFVTTEMIDIETNKKIWMDDNSSIKKVIKRSSTRM</sequence>
<dbReference type="GO" id="GO:0009252">
    <property type="term" value="P:peptidoglycan biosynthetic process"/>
    <property type="evidence" value="ECO:0007669"/>
    <property type="project" value="TreeGrafter"/>
</dbReference>
<dbReference type="Proteomes" id="UP000190423">
    <property type="component" value="Unassembled WGS sequence"/>
</dbReference>
<gene>
    <name evidence="2" type="ORF">SAMN02745149_01744</name>
</gene>
<dbReference type="GO" id="GO:0030234">
    <property type="term" value="F:enzyme regulator activity"/>
    <property type="evidence" value="ECO:0007669"/>
    <property type="project" value="TreeGrafter"/>
</dbReference>
<dbReference type="GO" id="GO:0031241">
    <property type="term" value="C:periplasmic side of cell outer membrane"/>
    <property type="evidence" value="ECO:0007669"/>
    <property type="project" value="TreeGrafter"/>
</dbReference>
<dbReference type="PANTHER" id="PTHR40593">
    <property type="entry name" value="PENICILLIN-BINDING PROTEIN ACTIVATOR LPOB"/>
    <property type="match status" value="1"/>
</dbReference>
<evidence type="ECO:0008006" key="4">
    <source>
        <dbReference type="Google" id="ProtNLM"/>
    </source>
</evidence>
<dbReference type="Pfam" id="PF13036">
    <property type="entry name" value="LpoB"/>
    <property type="match status" value="1"/>
</dbReference>
<dbReference type="PROSITE" id="PS51257">
    <property type="entry name" value="PROKAR_LIPOPROTEIN"/>
    <property type="match status" value="1"/>
</dbReference>
<proteinExistence type="predicted"/>
<evidence type="ECO:0000256" key="1">
    <source>
        <dbReference type="SAM" id="SignalP"/>
    </source>
</evidence>
<dbReference type="OrthoDB" id="9803653at2"/>
<dbReference type="Gene3D" id="3.40.50.10610">
    <property type="entry name" value="ABC-type transport auxiliary lipoprotein component"/>
    <property type="match status" value="1"/>
</dbReference>
<keyword evidence="3" id="KW-1185">Reference proteome</keyword>
<feature type="signal peptide" evidence="1">
    <location>
        <begin position="1"/>
        <end position="21"/>
    </location>
</feature>
<dbReference type="AlphaFoldDB" id="A0A1T4LW68"/>
<feature type="chain" id="PRO_5013227673" description="Penicillin-binding protein activator LpoB" evidence="1">
    <location>
        <begin position="22"/>
        <end position="202"/>
    </location>
</feature>
<accession>A0A1T4LW68</accession>
<evidence type="ECO:0000313" key="3">
    <source>
        <dbReference type="Proteomes" id="UP000190423"/>
    </source>
</evidence>
<dbReference type="STRING" id="261392.SAMN02745149_01744"/>
<keyword evidence="1" id="KW-0732">Signal</keyword>
<reference evidence="2 3" key="1">
    <citation type="submission" date="2017-02" db="EMBL/GenBank/DDBJ databases">
        <authorList>
            <person name="Peterson S.W."/>
        </authorList>
    </citation>
    <scope>NUCLEOTIDE SEQUENCE [LARGE SCALE GENOMIC DNA]</scope>
    <source>
        <strain evidence="2 3">ATCC BAA-908</strain>
    </source>
</reference>
<dbReference type="InterPro" id="IPR014094">
    <property type="entry name" value="LpoB"/>
</dbReference>
<dbReference type="GeneID" id="78317025"/>
<dbReference type="PANTHER" id="PTHR40593:SF1">
    <property type="entry name" value="PENICILLIN-BINDING PROTEIN ACTIVATOR LPOB"/>
    <property type="match status" value="1"/>
</dbReference>